<evidence type="ECO:0000313" key="6">
    <source>
        <dbReference type="Proteomes" id="UP000184501"/>
    </source>
</evidence>
<comment type="similarity">
    <text evidence="4">Belongs to the DegT/DnrJ/EryC1 family.</text>
</comment>
<dbReference type="PIRSF" id="PIRSF000390">
    <property type="entry name" value="PLP_StrS"/>
    <property type="match status" value="1"/>
</dbReference>
<dbReference type="Gene3D" id="3.90.1150.10">
    <property type="entry name" value="Aspartate Aminotransferase, domain 1"/>
    <property type="match status" value="1"/>
</dbReference>
<keyword evidence="3 4" id="KW-0663">Pyridoxal phosphate</keyword>
<dbReference type="OrthoDB" id="5342089at2"/>
<dbReference type="PANTHER" id="PTHR30244">
    <property type="entry name" value="TRANSAMINASE"/>
    <property type="match status" value="1"/>
</dbReference>
<gene>
    <name evidence="5" type="ORF">SAMN05444320_101772</name>
</gene>
<keyword evidence="6" id="KW-1185">Reference proteome</keyword>
<evidence type="ECO:0000313" key="5">
    <source>
        <dbReference type="EMBL" id="SHE68417.1"/>
    </source>
</evidence>
<organism evidence="5 6">
    <name type="scientific">Streptoalloteichus hindustanus</name>
    <dbReference type="NCBI Taxonomy" id="2017"/>
    <lineage>
        <taxon>Bacteria</taxon>
        <taxon>Bacillati</taxon>
        <taxon>Actinomycetota</taxon>
        <taxon>Actinomycetes</taxon>
        <taxon>Pseudonocardiales</taxon>
        <taxon>Pseudonocardiaceae</taxon>
        <taxon>Streptoalloteichus</taxon>
    </lineage>
</organism>
<feature type="active site" description="Proton acceptor" evidence="2">
    <location>
        <position position="178"/>
    </location>
</feature>
<dbReference type="InterPro" id="IPR000653">
    <property type="entry name" value="DegT/StrS_aminotransferase"/>
</dbReference>
<dbReference type="InterPro" id="IPR015421">
    <property type="entry name" value="PyrdxlP-dep_Trfase_major"/>
</dbReference>
<dbReference type="Pfam" id="PF01041">
    <property type="entry name" value="DegT_DnrJ_EryC1"/>
    <property type="match status" value="1"/>
</dbReference>
<dbReference type="SUPFAM" id="SSF53383">
    <property type="entry name" value="PLP-dependent transferases"/>
    <property type="match status" value="1"/>
</dbReference>
<evidence type="ECO:0000256" key="1">
    <source>
        <dbReference type="ARBA" id="ARBA00001933"/>
    </source>
</evidence>
<dbReference type="GO" id="GO:0030170">
    <property type="term" value="F:pyridoxal phosphate binding"/>
    <property type="evidence" value="ECO:0007669"/>
    <property type="project" value="TreeGrafter"/>
</dbReference>
<accession>A0A1M4VHP6</accession>
<comment type="cofactor">
    <cofactor evidence="1">
        <name>pyridoxal 5'-phosphate</name>
        <dbReference type="ChEBI" id="CHEBI:597326"/>
    </cofactor>
</comment>
<sequence length="365" mass="39184">MIPITVVDVRDAEPYVLEVLRSGVLAQGPMVRRFEESFAAVVGARHAVAVNNGTTALVAALQVLDLQPGDEVVTSPFTFVATLNAILEAGATARFADIREDDFCVDPDAVAAAIGPRTKVLMPVHLYGQAADLGKIAPLAEEHGLHLVEDAAQAHGATFDGRGVGSFGLGCFSFYATKNITTGEGGAITTDDDAVADRLRVLRNQGMRQRYQYEMAGHNYRMTDLQAAVAIPQLEKVERVTARRKSNAERLNAGLAGLPGLRTPAELPGRSHVWHQYTVLVTDEAPVTRDELAERLGEKGVGHGVYYPKVVFDYDCYREHPGVVASDVPVASRVTRQCLSLPVHAAMSDADVDAVVTAVREVFGA</sequence>
<dbReference type="InterPro" id="IPR015424">
    <property type="entry name" value="PyrdxlP-dep_Trfase"/>
</dbReference>
<dbReference type="GO" id="GO:0000271">
    <property type="term" value="P:polysaccharide biosynthetic process"/>
    <property type="evidence" value="ECO:0007669"/>
    <property type="project" value="TreeGrafter"/>
</dbReference>
<dbReference type="Proteomes" id="UP000184501">
    <property type="component" value="Unassembled WGS sequence"/>
</dbReference>
<dbReference type="RefSeq" id="WP_073479869.1">
    <property type="nucleotide sequence ID" value="NZ_FQVN01000001.1"/>
</dbReference>
<evidence type="ECO:0000256" key="3">
    <source>
        <dbReference type="PIRSR" id="PIRSR000390-2"/>
    </source>
</evidence>
<evidence type="ECO:0000256" key="4">
    <source>
        <dbReference type="RuleBase" id="RU004508"/>
    </source>
</evidence>
<proteinExistence type="inferred from homology"/>
<dbReference type="InterPro" id="IPR015422">
    <property type="entry name" value="PyrdxlP-dep_Trfase_small"/>
</dbReference>
<dbReference type="PANTHER" id="PTHR30244:SF34">
    <property type="entry name" value="DTDP-4-AMINO-4,6-DIDEOXYGALACTOSE TRANSAMINASE"/>
    <property type="match status" value="1"/>
</dbReference>
<dbReference type="CDD" id="cd00616">
    <property type="entry name" value="AHBA_syn"/>
    <property type="match status" value="1"/>
</dbReference>
<evidence type="ECO:0000256" key="2">
    <source>
        <dbReference type="PIRSR" id="PIRSR000390-1"/>
    </source>
</evidence>
<dbReference type="AlphaFoldDB" id="A0A1M4VHP6"/>
<dbReference type="EMBL" id="FQVN01000001">
    <property type="protein sequence ID" value="SHE68417.1"/>
    <property type="molecule type" value="Genomic_DNA"/>
</dbReference>
<protein>
    <submittedName>
        <fullName evidence="5">dTDP-4-amino-4,6-dideoxygalactose transaminase</fullName>
    </submittedName>
</protein>
<name>A0A1M4VHP6_STRHI</name>
<dbReference type="STRING" id="2017.SAMN05444320_101772"/>
<reference evidence="5 6" key="1">
    <citation type="submission" date="2016-11" db="EMBL/GenBank/DDBJ databases">
        <authorList>
            <person name="Jaros S."/>
            <person name="Januszkiewicz K."/>
            <person name="Wedrychowicz H."/>
        </authorList>
    </citation>
    <scope>NUCLEOTIDE SEQUENCE [LARGE SCALE GENOMIC DNA]</scope>
    <source>
        <strain evidence="5 6">DSM 44523</strain>
    </source>
</reference>
<dbReference type="GO" id="GO:0008483">
    <property type="term" value="F:transaminase activity"/>
    <property type="evidence" value="ECO:0007669"/>
    <property type="project" value="TreeGrafter"/>
</dbReference>
<dbReference type="Gene3D" id="3.40.640.10">
    <property type="entry name" value="Type I PLP-dependent aspartate aminotransferase-like (Major domain)"/>
    <property type="match status" value="1"/>
</dbReference>
<feature type="modified residue" description="N6-(pyridoxal phosphate)lysine" evidence="3">
    <location>
        <position position="178"/>
    </location>
</feature>